<accession>A0ACB0F2D3</accession>
<dbReference type="Proteomes" id="UP001162501">
    <property type="component" value="Chromosome 3"/>
</dbReference>
<reference evidence="1" key="1">
    <citation type="submission" date="2023-05" db="EMBL/GenBank/DDBJ databases">
        <authorList>
            <consortium name="ELIXIR-Norway"/>
        </authorList>
    </citation>
    <scope>NUCLEOTIDE SEQUENCE</scope>
</reference>
<proteinExistence type="predicted"/>
<organism evidence="1 2">
    <name type="scientific">Rangifer tarandus platyrhynchus</name>
    <name type="common">Svalbard reindeer</name>
    <dbReference type="NCBI Taxonomy" id="3082113"/>
    <lineage>
        <taxon>Eukaryota</taxon>
        <taxon>Metazoa</taxon>
        <taxon>Chordata</taxon>
        <taxon>Craniata</taxon>
        <taxon>Vertebrata</taxon>
        <taxon>Euteleostomi</taxon>
        <taxon>Mammalia</taxon>
        <taxon>Eutheria</taxon>
        <taxon>Laurasiatheria</taxon>
        <taxon>Artiodactyla</taxon>
        <taxon>Ruminantia</taxon>
        <taxon>Pecora</taxon>
        <taxon>Cervidae</taxon>
        <taxon>Odocoileinae</taxon>
        <taxon>Rangifer</taxon>
    </lineage>
</organism>
<gene>
    <name evidence="1" type="ORF">MRATA1EN3_LOCUS18328</name>
</gene>
<evidence type="ECO:0000313" key="1">
    <source>
        <dbReference type="EMBL" id="CAI9707115.1"/>
    </source>
</evidence>
<evidence type="ECO:0000313" key="2">
    <source>
        <dbReference type="Proteomes" id="UP001162501"/>
    </source>
</evidence>
<protein>
    <submittedName>
        <fullName evidence="1">Uncharacterized protein</fullName>
    </submittedName>
</protein>
<sequence length="290" mass="30594">MLPGPSASANRAADRRHRWANRGPALCSAVTAPPPLKGERGARSPPPTAPKIFNVAPTLNKKRGSSGYIRVIFSLVRKRAPSGSNPNPGSFLDGAWGRRRSPLGRGRGGRFVRPRRQEGLSGARGRRECAEPRQARWQVEEKERGKMGAGARSGVRAATGGGGWGPHNLIESMPPPPGPDGGLGLQEGPSGRRASLSRARVSGQPLTRAGITDTGACIPEGRSRAASLKRPACTTRRGQSELERGRLRNCAPHTPDGPPPFGSSSLPPLLPSTCSPPCSRLGTNLLLCPH</sequence>
<dbReference type="EMBL" id="OX596087">
    <property type="protein sequence ID" value="CAI9707115.1"/>
    <property type="molecule type" value="Genomic_DNA"/>
</dbReference>
<name>A0ACB0F2D3_RANTA</name>